<accession>A0A561CPU5</accession>
<feature type="transmembrane region" description="Helical" evidence="6">
    <location>
        <begin position="104"/>
        <end position="125"/>
    </location>
</feature>
<feature type="transmembrane region" description="Helical" evidence="6">
    <location>
        <begin position="351"/>
        <end position="375"/>
    </location>
</feature>
<evidence type="ECO:0000256" key="1">
    <source>
        <dbReference type="ARBA" id="ARBA00004651"/>
    </source>
</evidence>
<dbReference type="GO" id="GO:0022857">
    <property type="term" value="F:transmembrane transporter activity"/>
    <property type="evidence" value="ECO:0007669"/>
    <property type="project" value="InterPro"/>
</dbReference>
<dbReference type="EMBL" id="VIVN01000016">
    <property type="protein sequence ID" value="TWD93226.1"/>
    <property type="molecule type" value="Genomic_DNA"/>
</dbReference>
<dbReference type="RefSeq" id="WP_144567683.1">
    <property type="nucleotide sequence ID" value="NZ_VIVN01000016.1"/>
</dbReference>
<dbReference type="AlphaFoldDB" id="A0A561CPU5"/>
<keyword evidence="9" id="KW-1185">Reference proteome</keyword>
<feature type="transmembrane region" description="Helical" evidence="6">
    <location>
        <begin position="50"/>
        <end position="68"/>
    </location>
</feature>
<keyword evidence="2" id="KW-0813">Transport</keyword>
<dbReference type="InterPro" id="IPR050327">
    <property type="entry name" value="Proton-linked_MCT"/>
</dbReference>
<feature type="transmembrane region" description="Helical" evidence="6">
    <location>
        <begin position="12"/>
        <end position="38"/>
    </location>
</feature>
<feature type="transmembrane region" description="Helical" evidence="6">
    <location>
        <begin position="80"/>
        <end position="98"/>
    </location>
</feature>
<sequence>MKEKGKVFYGWWIVVATFLIMTLIYAPIANLVSLFILPVTKELGFGPSQFMLYFTIMALAAMTVGPIAGRLMRKMDVRVYLTLFILIASAAFFGFSFSTKLIHFYLFAILMGAGMAGGAMIPASVLITNWFNKKRGLCLGIALSGSGFGGVILSPLVNWLITAYGWRSAYLVIGILIAAVLVPLAVFVIRLNPADKGLSPLSEETTLISTQKKELTGTTQGEALKSLSFWTLCLAILVGGLVVNAMLINLAPYLASIGTTAKTAALLLSLGSGMVIVGKLVVGRLFDKLGLVTTLLIISAGSLVSFLFLMKANIILPAILYTVFSGIGSTAVTVTPAYMTGALFGEKEFGAKYGVVAIFISLGAAITPIVSGAIYHISHSYGSLLTVLMVLSIVQFGLFFMAAKIKPKFDLNTFNDDRAKSEGALL</sequence>
<dbReference type="PROSITE" id="PS50850">
    <property type="entry name" value="MFS"/>
    <property type="match status" value="1"/>
</dbReference>
<dbReference type="InterPro" id="IPR036259">
    <property type="entry name" value="MFS_trans_sf"/>
</dbReference>
<gene>
    <name evidence="8" type="ORF">FB550_11640</name>
</gene>
<comment type="subcellular location">
    <subcellularLocation>
        <location evidence="1">Cell membrane</location>
        <topology evidence="1">Multi-pass membrane protein</topology>
    </subcellularLocation>
</comment>
<evidence type="ECO:0000259" key="7">
    <source>
        <dbReference type="PROSITE" id="PS50850"/>
    </source>
</evidence>
<evidence type="ECO:0000256" key="3">
    <source>
        <dbReference type="ARBA" id="ARBA00022692"/>
    </source>
</evidence>
<feature type="transmembrane region" description="Helical" evidence="6">
    <location>
        <begin position="229"/>
        <end position="251"/>
    </location>
</feature>
<dbReference type="Proteomes" id="UP000319671">
    <property type="component" value="Unassembled WGS sequence"/>
</dbReference>
<dbReference type="SUPFAM" id="SSF103473">
    <property type="entry name" value="MFS general substrate transporter"/>
    <property type="match status" value="1"/>
</dbReference>
<evidence type="ECO:0000256" key="6">
    <source>
        <dbReference type="SAM" id="Phobius"/>
    </source>
</evidence>
<keyword evidence="3 6" id="KW-0812">Transmembrane</keyword>
<reference evidence="8 9" key="1">
    <citation type="submission" date="2019-06" db="EMBL/GenBank/DDBJ databases">
        <title>Sorghum-associated microbial communities from plants grown in Nebraska, USA.</title>
        <authorList>
            <person name="Schachtman D."/>
        </authorList>
    </citation>
    <scope>NUCLEOTIDE SEQUENCE [LARGE SCALE GENOMIC DNA]</scope>
    <source>
        <strain evidence="8 9">2482</strain>
    </source>
</reference>
<dbReference type="Pfam" id="PF07690">
    <property type="entry name" value="MFS_1"/>
    <property type="match status" value="1"/>
</dbReference>
<feature type="domain" description="Major facilitator superfamily (MFS) profile" evidence="7">
    <location>
        <begin position="14"/>
        <end position="406"/>
    </location>
</feature>
<proteinExistence type="predicted"/>
<feature type="transmembrane region" description="Helical" evidence="6">
    <location>
        <begin position="289"/>
        <end position="308"/>
    </location>
</feature>
<name>A0A561CPU5_9BACI</name>
<organism evidence="8 9">
    <name type="scientific">Neobacillus bataviensis</name>
    <dbReference type="NCBI Taxonomy" id="220685"/>
    <lineage>
        <taxon>Bacteria</taxon>
        <taxon>Bacillati</taxon>
        <taxon>Bacillota</taxon>
        <taxon>Bacilli</taxon>
        <taxon>Bacillales</taxon>
        <taxon>Bacillaceae</taxon>
        <taxon>Neobacillus</taxon>
    </lineage>
</organism>
<feature type="transmembrane region" description="Helical" evidence="6">
    <location>
        <begin position="314"/>
        <end position="339"/>
    </location>
</feature>
<evidence type="ECO:0000256" key="5">
    <source>
        <dbReference type="ARBA" id="ARBA00023136"/>
    </source>
</evidence>
<evidence type="ECO:0000256" key="2">
    <source>
        <dbReference type="ARBA" id="ARBA00022448"/>
    </source>
</evidence>
<feature type="transmembrane region" description="Helical" evidence="6">
    <location>
        <begin position="169"/>
        <end position="189"/>
    </location>
</feature>
<dbReference type="GO" id="GO:0005886">
    <property type="term" value="C:plasma membrane"/>
    <property type="evidence" value="ECO:0007669"/>
    <property type="project" value="UniProtKB-SubCell"/>
</dbReference>
<dbReference type="PANTHER" id="PTHR11360">
    <property type="entry name" value="MONOCARBOXYLATE TRANSPORTER"/>
    <property type="match status" value="1"/>
</dbReference>
<evidence type="ECO:0000313" key="8">
    <source>
        <dbReference type="EMBL" id="TWD93226.1"/>
    </source>
</evidence>
<feature type="transmembrane region" description="Helical" evidence="6">
    <location>
        <begin position="381"/>
        <end position="403"/>
    </location>
</feature>
<feature type="transmembrane region" description="Helical" evidence="6">
    <location>
        <begin position="137"/>
        <end position="157"/>
    </location>
</feature>
<dbReference type="PANTHER" id="PTHR11360:SF290">
    <property type="entry name" value="MONOCARBOXYLATE MFS PERMEASE"/>
    <property type="match status" value="1"/>
</dbReference>
<keyword evidence="5 6" id="KW-0472">Membrane</keyword>
<dbReference type="CDD" id="cd17355">
    <property type="entry name" value="MFS_YcxA_like"/>
    <property type="match status" value="1"/>
</dbReference>
<feature type="transmembrane region" description="Helical" evidence="6">
    <location>
        <begin position="263"/>
        <end position="282"/>
    </location>
</feature>
<dbReference type="InterPro" id="IPR020846">
    <property type="entry name" value="MFS_dom"/>
</dbReference>
<evidence type="ECO:0000313" key="9">
    <source>
        <dbReference type="Proteomes" id="UP000319671"/>
    </source>
</evidence>
<dbReference type="Gene3D" id="1.20.1250.20">
    <property type="entry name" value="MFS general substrate transporter like domains"/>
    <property type="match status" value="2"/>
</dbReference>
<keyword evidence="4 6" id="KW-1133">Transmembrane helix</keyword>
<dbReference type="InterPro" id="IPR011701">
    <property type="entry name" value="MFS"/>
</dbReference>
<evidence type="ECO:0000256" key="4">
    <source>
        <dbReference type="ARBA" id="ARBA00022989"/>
    </source>
</evidence>
<protein>
    <submittedName>
        <fullName evidence="8">Sugar phosphate permease</fullName>
    </submittedName>
</protein>
<comment type="caution">
    <text evidence="8">The sequence shown here is derived from an EMBL/GenBank/DDBJ whole genome shotgun (WGS) entry which is preliminary data.</text>
</comment>